<keyword evidence="2" id="KW-0472">Membrane</keyword>
<keyword evidence="2" id="KW-1133">Transmembrane helix</keyword>
<comment type="caution">
    <text evidence="3">The sequence shown here is derived from an EMBL/GenBank/DDBJ whole genome shotgun (WGS) entry which is preliminary data.</text>
</comment>
<evidence type="ECO:0000313" key="4">
    <source>
        <dbReference type="Proteomes" id="UP000176269"/>
    </source>
</evidence>
<feature type="transmembrane region" description="Helical" evidence="2">
    <location>
        <begin position="154"/>
        <end position="173"/>
    </location>
</feature>
<proteinExistence type="predicted"/>
<protein>
    <submittedName>
        <fullName evidence="3">Uncharacterized protein</fullName>
    </submittedName>
</protein>
<feature type="transmembrane region" description="Helical" evidence="2">
    <location>
        <begin position="37"/>
        <end position="58"/>
    </location>
</feature>
<sequence>MNKIKCVVKHIIHTFTKMSTENAFHDILPVMSEARNIIILILVLLFIFVGVGVAISRLNKKTAESGKKTDTGFIQQIFGGFAAKSTPTTAPTPTGTFVVTKESNGQTTYTFAGSASVTPVMPKGVSNIASSSPTADSGTTQDSQQPGAIPSTGANPLVVLFALIGLAGGLYLHRKA</sequence>
<gene>
    <name evidence="3" type="ORF">A3I56_00610</name>
</gene>
<evidence type="ECO:0000256" key="2">
    <source>
        <dbReference type="SAM" id="Phobius"/>
    </source>
</evidence>
<evidence type="ECO:0000256" key="1">
    <source>
        <dbReference type="SAM" id="MobiDB-lite"/>
    </source>
</evidence>
<dbReference type="EMBL" id="MGBC01000037">
    <property type="protein sequence ID" value="OGK59724.1"/>
    <property type="molecule type" value="Genomic_DNA"/>
</dbReference>
<feature type="region of interest" description="Disordered" evidence="1">
    <location>
        <begin position="127"/>
        <end position="150"/>
    </location>
</feature>
<organism evidence="3 4">
    <name type="scientific">Candidatus Roizmanbacteria bacterium RIFCSPLOWO2_02_FULL_43_10</name>
    <dbReference type="NCBI Taxonomy" id="1802078"/>
    <lineage>
        <taxon>Bacteria</taxon>
        <taxon>Candidatus Roizmaniibacteriota</taxon>
    </lineage>
</organism>
<keyword evidence="2" id="KW-0812">Transmembrane</keyword>
<name>A0A1F7JVV8_9BACT</name>
<dbReference type="AlphaFoldDB" id="A0A1F7JVV8"/>
<accession>A0A1F7JVV8</accession>
<feature type="compositionally biased region" description="Polar residues" evidence="1">
    <location>
        <begin position="127"/>
        <end position="146"/>
    </location>
</feature>
<evidence type="ECO:0000313" key="3">
    <source>
        <dbReference type="EMBL" id="OGK59724.1"/>
    </source>
</evidence>
<dbReference type="Proteomes" id="UP000176269">
    <property type="component" value="Unassembled WGS sequence"/>
</dbReference>
<reference evidence="3 4" key="1">
    <citation type="journal article" date="2016" name="Nat. Commun.">
        <title>Thousands of microbial genomes shed light on interconnected biogeochemical processes in an aquifer system.</title>
        <authorList>
            <person name="Anantharaman K."/>
            <person name="Brown C.T."/>
            <person name="Hug L.A."/>
            <person name="Sharon I."/>
            <person name="Castelle C.J."/>
            <person name="Probst A.J."/>
            <person name="Thomas B.C."/>
            <person name="Singh A."/>
            <person name="Wilkins M.J."/>
            <person name="Karaoz U."/>
            <person name="Brodie E.L."/>
            <person name="Williams K.H."/>
            <person name="Hubbard S.S."/>
            <person name="Banfield J.F."/>
        </authorList>
    </citation>
    <scope>NUCLEOTIDE SEQUENCE [LARGE SCALE GENOMIC DNA]</scope>
</reference>